<dbReference type="CDD" id="cd06257">
    <property type="entry name" value="DnaJ"/>
    <property type="match status" value="1"/>
</dbReference>
<dbReference type="PANTHER" id="PTHR44272">
    <property type="entry name" value="DNAJ DOMAIN (PROKARYOTIC HEAT SHOCK PROTEIN)"/>
    <property type="match status" value="1"/>
</dbReference>
<dbReference type="SUPFAM" id="SSF46565">
    <property type="entry name" value="Chaperone J-domain"/>
    <property type="match status" value="1"/>
</dbReference>
<dbReference type="PROSITE" id="PS00636">
    <property type="entry name" value="DNAJ_1"/>
    <property type="match status" value="1"/>
</dbReference>
<evidence type="ECO:0000313" key="2">
    <source>
        <dbReference type="EMBL" id="ACO14579.1"/>
    </source>
</evidence>
<dbReference type="PANTHER" id="PTHR44272:SF3">
    <property type="entry name" value="J DOMAIN-CONTAINING PROTEIN"/>
    <property type="match status" value="1"/>
</dbReference>
<sequence length="260" mass="29406">MSSSSPDDHDWYAILGVSPHATAVEIKAAYKALAKENHPDKNIGQEEEASQRFALISTAHSILCDPRKRHNYDNRGTVGELNNEMVVKVEELGPVSKFTLSLFNRMGIHIPTDLSVRFLEEARKAIKRLDGLSTLKPKEIQTVSLSSQKAKFFMIDISEEGLSQGVIINCVSLSGDKFKALFFDSLGEVSMMEESQPIDKGTETNFFFLPHPTYHHEKFNPMLDRSKEPPLFNLLNNYHKNTYSIFTGRHLFAIYQNNLA</sequence>
<dbReference type="AlphaFoldDB" id="C1BZX6"/>
<protein>
    <submittedName>
        <fullName evidence="2">Chaperone protein dnaJ 15</fullName>
    </submittedName>
</protein>
<dbReference type="EMBL" id="BT080155">
    <property type="protein sequence ID" value="ACO14579.1"/>
    <property type="molecule type" value="mRNA"/>
</dbReference>
<dbReference type="Pfam" id="PF00226">
    <property type="entry name" value="DnaJ"/>
    <property type="match status" value="1"/>
</dbReference>
<dbReference type="Gene3D" id="1.10.287.110">
    <property type="entry name" value="DnaJ domain"/>
    <property type="match status" value="1"/>
</dbReference>
<feature type="domain" description="J" evidence="1">
    <location>
        <begin position="10"/>
        <end position="76"/>
    </location>
</feature>
<proteinExistence type="evidence at transcript level"/>
<dbReference type="PROSITE" id="PS50076">
    <property type="entry name" value="DNAJ_2"/>
    <property type="match status" value="1"/>
</dbReference>
<dbReference type="SMART" id="SM00271">
    <property type="entry name" value="DnaJ"/>
    <property type="match status" value="1"/>
</dbReference>
<name>C1BZX6_CALCM</name>
<dbReference type="InterPro" id="IPR036869">
    <property type="entry name" value="J_dom_sf"/>
</dbReference>
<dbReference type="InterPro" id="IPR001623">
    <property type="entry name" value="DnaJ_domain"/>
</dbReference>
<dbReference type="PRINTS" id="PR00625">
    <property type="entry name" value="JDOMAIN"/>
</dbReference>
<reference evidence="2" key="1">
    <citation type="submission" date="2009-03" db="EMBL/GenBank/DDBJ databases">
        <title>Caligus clemensi ESTs and full-length cDNAs.</title>
        <authorList>
            <person name="Yasuike M."/>
            <person name="von Schalburg K."/>
            <person name="Cooper G."/>
            <person name="Leong J."/>
            <person name="Jones S.R.M."/>
            <person name="Koop B.F."/>
        </authorList>
    </citation>
    <scope>NUCLEOTIDE SEQUENCE</scope>
    <source>
        <tissue evidence="2">Whole</tissue>
    </source>
</reference>
<evidence type="ECO:0000259" key="1">
    <source>
        <dbReference type="PROSITE" id="PS50076"/>
    </source>
</evidence>
<dbReference type="InterPro" id="IPR052812">
    <property type="entry name" value="Plant_DnaJ_domain"/>
</dbReference>
<organism evidence="2">
    <name type="scientific">Caligus clemensi</name>
    <name type="common">Sea louse</name>
    <dbReference type="NCBI Taxonomy" id="344056"/>
    <lineage>
        <taxon>Eukaryota</taxon>
        <taxon>Metazoa</taxon>
        <taxon>Ecdysozoa</taxon>
        <taxon>Arthropoda</taxon>
        <taxon>Crustacea</taxon>
        <taxon>Multicrustacea</taxon>
        <taxon>Hexanauplia</taxon>
        <taxon>Copepoda</taxon>
        <taxon>Siphonostomatoida</taxon>
        <taxon>Caligidae</taxon>
        <taxon>Caligus</taxon>
    </lineage>
</organism>
<accession>C1BZX6</accession>
<dbReference type="InterPro" id="IPR018253">
    <property type="entry name" value="DnaJ_domain_CS"/>
</dbReference>
<gene>
    <name evidence="2" type="primary">DNJ15</name>
</gene>